<gene>
    <name evidence="1" type="ORF">BDR25DRAFT_218277</name>
</gene>
<organism evidence="1 2">
    <name type="scientific">Lindgomyces ingoldianus</name>
    <dbReference type="NCBI Taxonomy" id="673940"/>
    <lineage>
        <taxon>Eukaryota</taxon>
        <taxon>Fungi</taxon>
        <taxon>Dikarya</taxon>
        <taxon>Ascomycota</taxon>
        <taxon>Pezizomycotina</taxon>
        <taxon>Dothideomycetes</taxon>
        <taxon>Pleosporomycetidae</taxon>
        <taxon>Pleosporales</taxon>
        <taxon>Lindgomycetaceae</taxon>
        <taxon>Lindgomyces</taxon>
    </lineage>
</organism>
<evidence type="ECO:0000313" key="1">
    <source>
        <dbReference type="EMBL" id="KAF2473466.1"/>
    </source>
</evidence>
<name>A0ACB6R4V2_9PLEO</name>
<comment type="caution">
    <text evidence="1">The sequence shown here is derived from an EMBL/GenBank/DDBJ whole genome shotgun (WGS) entry which is preliminary data.</text>
</comment>
<keyword evidence="2" id="KW-1185">Reference proteome</keyword>
<protein>
    <submittedName>
        <fullName evidence="1">3-dehydroshikimate dehydratase</fullName>
    </submittedName>
</protein>
<dbReference type="EMBL" id="MU003500">
    <property type="protein sequence ID" value="KAF2473466.1"/>
    <property type="molecule type" value="Genomic_DNA"/>
</dbReference>
<dbReference type="Proteomes" id="UP000799755">
    <property type="component" value="Unassembled WGS sequence"/>
</dbReference>
<accession>A0ACB6R4V2</accession>
<evidence type="ECO:0000313" key="2">
    <source>
        <dbReference type="Proteomes" id="UP000799755"/>
    </source>
</evidence>
<proteinExistence type="predicted"/>
<reference evidence="1" key="1">
    <citation type="journal article" date="2020" name="Stud. Mycol.">
        <title>101 Dothideomycetes genomes: a test case for predicting lifestyles and emergence of pathogens.</title>
        <authorList>
            <person name="Haridas S."/>
            <person name="Albert R."/>
            <person name="Binder M."/>
            <person name="Bloem J."/>
            <person name="Labutti K."/>
            <person name="Salamov A."/>
            <person name="Andreopoulos B."/>
            <person name="Baker S."/>
            <person name="Barry K."/>
            <person name="Bills G."/>
            <person name="Bluhm B."/>
            <person name="Cannon C."/>
            <person name="Castanera R."/>
            <person name="Culley D."/>
            <person name="Daum C."/>
            <person name="Ezra D."/>
            <person name="Gonzalez J."/>
            <person name="Henrissat B."/>
            <person name="Kuo A."/>
            <person name="Liang C."/>
            <person name="Lipzen A."/>
            <person name="Lutzoni F."/>
            <person name="Magnuson J."/>
            <person name="Mondo S."/>
            <person name="Nolan M."/>
            <person name="Ohm R."/>
            <person name="Pangilinan J."/>
            <person name="Park H.-J."/>
            <person name="Ramirez L."/>
            <person name="Alfaro M."/>
            <person name="Sun H."/>
            <person name="Tritt A."/>
            <person name="Yoshinaga Y."/>
            <person name="Zwiers L.-H."/>
            <person name="Turgeon B."/>
            <person name="Goodwin S."/>
            <person name="Spatafora J."/>
            <person name="Crous P."/>
            <person name="Grigoriev I."/>
        </authorList>
    </citation>
    <scope>NUCLEOTIDE SEQUENCE</scope>
    <source>
        <strain evidence="1">ATCC 200398</strain>
    </source>
</reference>
<sequence length="366" mass="41480">MPCRPGISSMSLGRCYSGHPLSHKLAMASKYGLQGIEIFYEDLTDQAKSQKPTNLFPAARYVRSLCSSLNLEIICLQPFMHYEGLLDRARHNERIEEVKLWIEIAKVLGTDTIQVPSSFLSKNQISPDTNLMVSDLRELADLGLQHTPTIKFAYESLCWGTYVDKWEQCWSIVTLVDRPNFGICLDSFNILGRIYADPASPSGVNPNATQEVKDSMKRLTQQLKSHKDKIFFIQIVDAERLQEPLVQGHRFYKEEQPARMSWSRNCRLFYGERDQGGYLPVREVAEAIIKDIGYDGWVSMELFNRAMERTDEGVVEELASRAAKGWGRLVADLDLEVAVSLPVKRAGNVEKVGVQQNFDAVEVARL</sequence>